<dbReference type="Proteomes" id="UP000265520">
    <property type="component" value="Unassembled WGS sequence"/>
</dbReference>
<accession>A0A392S371</accession>
<dbReference type="AlphaFoldDB" id="A0A392S371"/>
<feature type="non-terminal residue" evidence="1">
    <location>
        <position position="70"/>
    </location>
</feature>
<evidence type="ECO:0000313" key="1">
    <source>
        <dbReference type="EMBL" id="MCI43129.1"/>
    </source>
</evidence>
<organism evidence="1 2">
    <name type="scientific">Trifolium medium</name>
    <dbReference type="NCBI Taxonomy" id="97028"/>
    <lineage>
        <taxon>Eukaryota</taxon>
        <taxon>Viridiplantae</taxon>
        <taxon>Streptophyta</taxon>
        <taxon>Embryophyta</taxon>
        <taxon>Tracheophyta</taxon>
        <taxon>Spermatophyta</taxon>
        <taxon>Magnoliopsida</taxon>
        <taxon>eudicotyledons</taxon>
        <taxon>Gunneridae</taxon>
        <taxon>Pentapetalae</taxon>
        <taxon>rosids</taxon>
        <taxon>fabids</taxon>
        <taxon>Fabales</taxon>
        <taxon>Fabaceae</taxon>
        <taxon>Papilionoideae</taxon>
        <taxon>50 kb inversion clade</taxon>
        <taxon>NPAAA clade</taxon>
        <taxon>Hologalegina</taxon>
        <taxon>IRL clade</taxon>
        <taxon>Trifolieae</taxon>
        <taxon>Trifolium</taxon>
    </lineage>
</organism>
<name>A0A392S371_9FABA</name>
<comment type="caution">
    <text evidence="1">The sequence shown here is derived from an EMBL/GenBank/DDBJ whole genome shotgun (WGS) entry which is preliminary data.</text>
</comment>
<keyword evidence="2" id="KW-1185">Reference proteome</keyword>
<reference evidence="1 2" key="1">
    <citation type="journal article" date="2018" name="Front. Plant Sci.">
        <title>Red Clover (Trifolium pratense) and Zigzag Clover (T. medium) - A Picture of Genomic Similarities and Differences.</title>
        <authorList>
            <person name="Dluhosova J."/>
            <person name="Istvanek J."/>
            <person name="Nedelnik J."/>
            <person name="Repkova J."/>
        </authorList>
    </citation>
    <scope>NUCLEOTIDE SEQUENCE [LARGE SCALE GENOMIC DNA]</scope>
    <source>
        <strain evidence="2">cv. 10/8</strain>
        <tissue evidence="1">Leaf</tissue>
    </source>
</reference>
<protein>
    <submittedName>
        <fullName evidence="1">Uncharacterized protein</fullName>
    </submittedName>
</protein>
<sequence length="70" mass="8233">MFLKRSVQDLVTFVRSKMSLSDKLWELLEAKLSNRVIRHGNVVDVPVLSEGVEYEEEEVIRILERMMILN</sequence>
<dbReference type="EMBL" id="LXQA010313290">
    <property type="protein sequence ID" value="MCI43129.1"/>
    <property type="molecule type" value="Genomic_DNA"/>
</dbReference>
<evidence type="ECO:0000313" key="2">
    <source>
        <dbReference type="Proteomes" id="UP000265520"/>
    </source>
</evidence>
<proteinExistence type="predicted"/>